<keyword evidence="3" id="KW-1185">Reference proteome</keyword>
<comment type="caution">
    <text evidence="2">The sequence shown here is derived from an EMBL/GenBank/DDBJ whole genome shotgun (WGS) entry which is preliminary data.</text>
</comment>
<evidence type="ECO:0000313" key="3">
    <source>
        <dbReference type="Proteomes" id="UP001341840"/>
    </source>
</evidence>
<reference evidence="2 3" key="1">
    <citation type="journal article" date="2023" name="Plants (Basel)">
        <title>Bridging the Gap: Combining Genomics and Transcriptomics Approaches to Understand Stylosanthes scabra, an Orphan Legume from the Brazilian Caatinga.</title>
        <authorList>
            <person name="Ferreira-Neto J.R.C."/>
            <person name="da Silva M.D."/>
            <person name="Binneck E."/>
            <person name="de Melo N.F."/>
            <person name="da Silva R.H."/>
            <person name="de Melo A.L.T.M."/>
            <person name="Pandolfi V."/>
            <person name="Bustamante F.O."/>
            <person name="Brasileiro-Vidal A.C."/>
            <person name="Benko-Iseppon A.M."/>
        </authorList>
    </citation>
    <scope>NUCLEOTIDE SEQUENCE [LARGE SCALE GENOMIC DNA]</scope>
    <source>
        <tissue evidence="2">Leaves</tissue>
    </source>
</reference>
<sequence>MHQGLITDRAIASLNSYKNSARPNVSLFKFTPFSYKHEPHLHPLSFVFLCKNHKSHSSHRITTSRHCLSVVVQHFTPPNSACHSSPFIHPPSESPSPSTSLDGLTFVVVDSRLPSSLYSPQPPTSIASVPHPPPFCL</sequence>
<accession>A0ABU6SBF2</accession>
<dbReference type="Proteomes" id="UP001341840">
    <property type="component" value="Unassembled WGS sequence"/>
</dbReference>
<feature type="region of interest" description="Disordered" evidence="1">
    <location>
        <begin position="118"/>
        <end position="137"/>
    </location>
</feature>
<evidence type="ECO:0000256" key="1">
    <source>
        <dbReference type="SAM" id="MobiDB-lite"/>
    </source>
</evidence>
<evidence type="ECO:0000313" key="2">
    <source>
        <dbReference type="EMBL" id="MED6133560.1"/>
    </source>
</evidence>
<name>A0ABU6SBF2_9FABA</name>
<dbReference type="EMBL" id="JASCZI010060534">
    <property type="protein sequence ID" value="MED6133560.1"/>
    <property type="molecule type" value="Genomic_DNA"/>
</dbReference>
<organism evidence="2 3">
    <name type="scientific">Stylosanthes scabra</name>
    <dbReference type="NCBI Taxonomy" id="79078"/>
    <lineage>
        <taxon>Eukaryota</taxon>
        <taxon>Viridiplantae</taxon>
        <taxon>Streptophyta</taxon>
        <taxon>Embryophyta</taxon>
        <taxon>Tracheophyta</taxon>
        <taxon>Spermatophyta</taxon>
        <taxon>Magnoliopsida</taxon>
        <taxon>eudicotyledons</taxon>
        <taxon>Gunneridae</taxon>
        <taxon>Pentapetalae</taxon>
        <taxon>rosids</taxon>
        <taxon>fabids</taxon>
        <taxon>Fabales</taxon>
        <taxon>Fabaceae</taxon>
        <taxon>Papilionoideae</taxon>
        <taxon>50 kb inversion clade</taxon>
        <taxon>dalbergioids sensu lato</taxon>
        <taxon>Dalbergieae</taxon>
        <taxon>Pterocarpus clade</taxon>
        <taxon>Stylosanthes</taxon>
    </lineage>
</organism>
<protein>
    <submittedName>
        <fullName evidence="2">Uncharacterized protein</fullName>
    </submittedName>
</protein>
<gene>
    <name evidence="2" type="ORF">PIB30_029351</name>
</gene>
<feature type="compositionally biased region" description="Polar residues" evidence="1">
    <location>
        <begin position="118"/>
        <end position="127"/>
    </location>
</feature>
<proteinExistence type="predicted"/>